<dbReference type="GO" id="GO:0005886">
    <property type="term" value="C:plasma membrane"/>
    <property type="evidence" value="ECO:0007669"/>
    <property type="project" value="UniProtKB-SubCell"/>
</dbReference>
<evidence type="ECO:0000313" key="4">
    <source>
        <dbReference type="Proteomes" id="UP000187172"/>
    </source>
</evidence>
<dbReference type="PANTHER" id="PTHR33383">
    <property type="entry name" value="MEMBRANE PROTEIN INSERTION EFFICIENCY FACTOR-RELATED"/>
    <property type="match status" value="1"/>
</dbReference>
<feature type="region of interest" description="Disordered" evidence="2">
    <location>
        <begin position="68"/>
        <end position="93"/>
    </location>
</feature>
<dbReference type="NCBIfam" id="TIGR00278">
    <property type="entry name" value="membrane protein insertion efficiency factor YidD"/>
    <property type="match status" value="1"/>
</dbReference>
<keyword evidence="1" id="KW-0472">Membrane</keyword>
<proteinExistence type="inferred from homology"/>
<dbReference type="STRING" id="297318.BK138_13120"/>
<dbReference type="HAMAP" id="MF_00386">
    <property type="entry name" value="UPF0161_YidD"/>
    <property type="match status" value="1"/>
</dbReference>
<evidence type="ECO:0000256" key="2">
    <source>
        <dbReference type="SAM" id="MobiDB-lite"/>
    </source>
</evidence>
<organism evidence="3 4">
    <name type="scientific">Paenibacillus rhizosphaerae</name>
    <dbReference type="NCBI Taxonomy" id="297318"/>
    <lineage>
        <taxon>Bacteria</taxon>
        <taxon>Bacillati</taxon>
        <taxon>Bacillota</taxon>
        <taxon>Bacilli</taxon>
        <taxon>Bacillales</taxon>
        <taxon>Paenibacillaceae</taxon>
        <taxon>Paenibacillus</taxon>
    </lineage>
</organism>
<dbReference type="EMBL" id="MRTP01000002">
    <property type="protein sequence ID" value="OMF55601.1"/>
    <property type="molecule type" value="Genomic_DNA"/>
</dbReference>
<gene>
    <name evidence="3" type="ORF">BK138_13120</name>
</gene>
<reference evidence="3 4" key="1">
    <citation type="submission" date="2016-11" db="EMBL/GenBank/DDBJ databases">
        <title>Paenibacillus species isolates.</title>
        <authorList>
            <person name="Beno S.M."/>
        </authorList>
    </citation>
    <scope>NUCLEOTIDE SEQUENCE [LARGE SCALE GENOMIC DNA]</scope>
    <source>
        <strain evidence="3 4">FSL R5-0378</strain>
    </source>
</reference>
<protein>
    <recommendedName>
        <fullName evidence="1">Putative membrane protein insertion efficiency factor</fullName>
    </recommendedName>
</protein>
<comment type="subcellular location">
    <subcellularLocation>
        <location evidence="1">Cell membrane</location>
        <topology evidence="1">Peripheral membrane protein</topology>
        <orientation evidence="1">Cytoplasmic side</orientation>
    </subcellularLocation>
</comment>
<dbReference type="InterPro" id="IPR002696">
    <property type="entry name" value="Membr_insert_effic_factor_YidD"/>
</dbReference>
<dbReference type="PANTHER" id="PTHR33383:SF1">
    <property type="entry name" value="MEMBRANE PROTEIN INSERTION EFFICIENCY FACTOR-RELATED"/>
    <property type="match status" value="1"/>
</dbReference>
<evidence type="ECO:0000313" key="3">
    <source>
        <dbReference type="EMBL" id="OMF55601.1"/>
    </source>
</evidence>
<sequence length="93" mass="10092">MGVSRRIVQGPIVIYRKYISPLKPPTCRFYPTCSAYAMEAIEVHGAAKGSWLAMKRIAKCHPFHPGGVDLVPPRKERGGAGAPHPSEGEGHLT</sequence>
<name>A0A1R1EUU6_9BACL</name>
<keyword evidence="4" id="KW-1185">Reference proteome</keyword>
<evidence type="ECO:0000256" key="1">
    <source>
        <dbReference type="HAMAP-Rule" id="MF_00386"/>
    </source>
</evidence>
<dbReference type="Pfam" id="PF01809">
    <property type="entry name" value="YidD"/>
    <property type="match status" value="1"/>
</dbReference>
<comment type="similarity">
    <text evidence="1">Belongs to the UPF0161 family.</text>
</comment>
<dbReference type="RefSeq" id="WP_076169993.1">
    <property type="nucleotide sequence ID" value="NZ_MRTP01000002.1"/>
</dbReference>
<comment type="function">
    <text evidence="1">Could be involved in insertion of integral membrane proteins into the membrane.</text>
</comment>
<keyword evidence="1" id="KW-1003">Cell membrane</keyword>
<accession>A0A1R1EUU6</accession>
<comment type="caution">
    <text evidence="3">The sequence shown here is derived from an EMBL/GenBank/DDBJ whole genome shotgun (WGS) entry which is preliminary data.</text>
</comment>
<dbReference type="Proteomes" id="UP000187172">
    <property type="component" value="Unassembled WGS sequence"/>
</dbReference>
<dbReference type="AlphaFoldDB" id="A0A1R1EUU6"/>
<dbReference type="SMART" id="SM01234">
    <property type="entry name" value="Haemolytic"/>
    <property type="match status" value="1"/>
</dbReference>